<keyword evidence="1" id="KW-0812">Transmembrane</keyword>
<evidence type="ECO:0000256" key="1">
    <source>
        <dbReference type="SAM" id="Phobius"/>
    </source>
</evidence>
<evidence type="ECO:0000313" key="2">
    <source>
        <dbReference type="EMBL" id="ANC32874.1"/>
    </source>
</evidence>
<evidence type="ECO:0008006" key="4">
    <source>
        <dbReference type="Google" id="ProtNLM"/>
    </source>
</evidence>
<dbReference type="Pfam" id="PF01944">
    <property type="entry name" value="SpoIIM"/>
    <property type="match status" value="1"/>
</dbReference>
<reference evidence="2 3" key="1">
    <citation type="submission" date="2016-01" db="EMBL/GenBank/DDBJ databases">
        <title>Complete genome sequence of a soil Actinobacterium, Isoptericola dokdonensis DS-3.</title>
        <authorList>
            <person name="Kwon S.-K."/>
            <person name="Kim J.F."/>
        </authorList>
    </citation>
    <scope>NUCLEOTIDE SEQUENCE [LARGE SCALE GENOMIC DNA]</scope>
    <source>
        <strain evidence="2 3">DS-3</strain>
    </source>
</reference>
<keyword evidence="3" id="KW-1185">Reference proteome</keyword>
<feature type="transmembrane region" description="Helical" evidence="1">
    <location>
        <begin position="100"/>
        <end position="121"/>
    </location>
</feature>
<keyword evidence="1" id="KW-1133">Transmembrane helix</keyword>
<dbReference type="RefSeq" id="WP_068204325.1">
    <property type="nucleotide sequence ID" value="NZ_CP014209.1"/>
</dbReference>
<dbReference type="OrthoDB" id="5243448at2"/>
<accession>A0A161IKW3</accession>
<dbReference type="PANTHER" id="PTHR35337:SF1">
    <property type="entry name" value="SLR1478 PROTEIN"/>
    <property type="match status" value="1"/>
</dbReference>
<feature type="transmembrane region" description="Helical" evidence="1">
    <location>
        <begin position="254"/>
        <end position="276"/>
    </location>
</feature>
<keyword evidence="1" id="KW-0472">Membrane</keyword>
<gene>
    <name evidence="2" type="ORF">I598_3365</name>
</gene>
<feature type="transmembrane region" description="Helical" evidence="1">
    <location>
        <begin position="282"/>
        <end position="302"/>
    </location>
</feature>
<dbReference type="PATRIC" id="fig|1300344.3.peg.3388"/>
<proteinExistence type="predicted"/>
<dbReference type="AlphaFoldDB" id="A0A161IKW3"/>
<protein>
    <recommendedName>
        <fullName evidence="4">Stage II sporulation protein M</fullName>
    </recommendedName>
</protein>
<feature type="transmembrane region" description="Helical" evidence="1">
    <location>
        <begin position="163"/>
        <end position="183"/>
    </location>
</feature>
<dbReference type="Proteomes" id="UP000076794">
    <property type="component" value="Chromosome"/>
</dbReference>
<feature type="transmembrane region" description="Helical" evidence="1">
    <location>
        <begin position="215"/>
        <end position="233"/>
    </location>
</feature>
<sequence>MDLDAFSTVHGPEWRRLEELVRRRRLDGAESDELVRLYQAVATHLSTVRSAAPDPVTVARLSDLLARARTRISGAHEPGWSDVTRFALVTVPVALYRIRWWTLAVTVAFLAVAVVVGVQVATDPAALAAMGTPSEQEQYVQQAFASYYDPKLSFAAMVWTNNAWIAALMIGLGITGVGPVYVLYTNAVSIGGIGGMMAAHGELSLFLQLITPHGLLELTSIFVAGAAGLRIFWAWVAPGPRRRSVALAAEARSLITVAVGLVGALALSGVVEGFVTGSTLPWWLKIVIGALALGAFLAYFLVLGRRAVRAGETGDLDADRAGVVLPTAG</sequence>
<evidence type="ECO:0000313" key="3">
    <source>
        <dbReference type="Proteomes" id="UP000076794"/>
    </source>
</evidence>
<dbReference type="InterPro" id="IPR002798">
    <property type="entry name" value="SpoIIM-like"/>
</dbReference>
<dbReference type="KEGG" id="ido:I598_3365"/>
<dbReference type="PANTHER" id="PTHR35337">
    <property type="entry name" value="SLR1478 PROTEIN"/>
    <property type="match status" value="1"/>
</dbReference>
<dbReference type="STRING" id="1300344.I598_3365"/>
<organism evidence="2 3">
    <name type="scientific">Isoptericola dokdonensis DS-3</name>
    <dbReference type="NCBI Taxonomy" id="1300344"/>
    <lineage>
        <taxon>Bacteria</taxon>
        <taxon>Bacillati</taxon>
        <taxon>Actinomycetota</taxon>
        <taxon>Actinomycetes</taxon>
        <taxon>Micrococcales</taxon>
        <taxon>Promicromonosporaceae</taxon>
        <taxon>Isoptericola</taxon>
    </lineage>
</organism>
<name>A0A161IKW3_9MICO</name>
<dbReference type="EMBL" id="CP014209">
    <property type="protein sequence ID" value="ANC32874.1"/>
    <property type="molecule type" value="Genomic_DNA"/>
</dbReference>